<feature type="compositionally biased region" description="Low complexity" evidence="1">
    <location>
        <begin position="363"/>
        <end position="373"/>
    </location>
</feature>
<feature type="compositionally biased region" description="Polar residues" evidence="1">
    <location>
        <begin position="518"/>
        <end position="527"/>
    </location>
</feature>
<feature type="region of interest" description="Disordered" evidence="1">
    <location>
        <begin position="480"/>
        <end position="537"/>
    </location>
</feature>
<feature type="region of interest" description="Disordered" evidence="1">
    <location>
        <begin position="2313"/>
        <end position="2336"/>
    </location>
</feature>
<feature type="region of interest" description="Disordered" evidence="1">
    <location>
        <begin position="1070"/>
        <end position="1092"/>
    </location>
</feature>
<keyword evidence="3" id="KW-1185">Reference proteome</keyword>
<feature type="compositionally biased region" description="Polar residues" evidence="1">
    <location>
        <begin position="791"/>
        <end position="800"/>
    </location>
</feature>
<feature type="region of interest" description="Disordered" evidence="1">
    <location>
        <begin position="332"/>
        <end position="405"/>
    </location>
</feature>
<sequence length="2336" mass="239038">MKTDRRSVVLVSSVAPPVGATRGHRSLGDGENLALGIVGRRSGSIQDRTNINTRGWNNSTRASPLWKRKTQENKENGKLPISKKFQHVQSKLAAPVFTQRRLKQVEVAEKPGAASTGGPLQAAADVLNVAAPSARAVPSENTCANGPLTSVPFDFFVTRRSRGLQQQPEEDFFTDHEQLSSNFAALGPNVRSMGDGPDQQQTLCIQAAPLTSPLPESLLQGYAATLSPQAHGEPNGDNGPMQQPVANKDLEGDKDAAIAPCKPELTTGIGEFDTFELSVSIASAGVTAAAQADSPTGSAASVAFWGRVSDKDSEHSRESPVAAPLLAGGVEAEHLDESSPSAKSTEHAADGSSSAPSVPPSPIEVISPAAASPEGAMLSPGGRFSPQAAAAGPTAPYSHQQSAGLSFASRPAQPVAYAKWATLAGKVEQTPGGLSDCHGPTNMYADSPQQSAGLSVVSTLQRAVAFDVWASVQRARAAQSAAGDMHSPPGPYAPSPLSSVGPDTVVKPGPAGSWIHSPASTPVNRAESSTDDRSPAAHIRCNPLFEIDSPASSISALPERADALGGLAPTPSPSPARMLSAPSLASTPMSAFSQVHRSSLTSPMGECSPGHFDASVFDAVGTPTSALAMPGPELQTSTETAFPTNTGNVGATAQPSCPEEPSRDLEAKCPDISQSPMQGEASCFGPTVNNIDRGENRSPSPSESAPRSPSCTTPKLEDPAVVLEEVRPRATSSASPKEMSSPAADSVITTKFAASPVEECNSHGSTGAEVPPAMQTTHGGLADTDTEDLNPEQSPSTSVYATPLGEFPTPTTLASLCSAICLTGMQTGAGVYTPSGQGHLAGAAVSSDFTFGFRNMQLVGSDPRLEAPTPVLGPGVPAPTDGASASHVAPALGLGLQFGTGFGSPLPLTQLTPMQMRALDQMAGRVIAALSPARKPVSPRGQSSVLGHVDAVQEPSASDAEPLLGRTAVSAAFNLAQLLANLRSPLPAPVHQRSRFAPDQERTDTASAGVVESSAGWAEDVPASISPSDTHTTVGPASNGDAAPVPVASPMPNFARLMAFLNGCGRAATAPAGGTDLSSRQAQSDEAEIPPGACDSRAAAVDLGQLLAHLHSPLPNQSEAPSGDSGIGSGCVDSPITAHGGHDSPATSEAASFGFSTAAKQMASRITPSTTPGGGGISFVRWAQETGPPSFRLDSDAPHVRGRLARTPPTPMSFSFGVPFGMAPPNDEITPAVGNGRLAHLRSSLATVDAGRPLYSTSASPARSRASFSFNATPANGRVPNGSATGSPAFSFGAQMGAPNACVATPTAPFGPNAAQDTFRPTEVDAAESAVRGNVRNHVGNMICQNRDSPAISLGIWRPIPFGGEPLVGPEHSSQTPSQRGFTFDNVASSLMATPMWPGLGAAATIKLATDRPDADFIRDMGIALEQLAVAASPTLFNMTAQGSPQQSPGISSSCETIHADRGSATDGLGASGASLQDDVYTPAAAFLWTTLLGNLCSPMPAGVHARSYHGQQTKQQAPPAADAPSSLGTLPAGALVDALSSTSIGSVPDSLGPADPLLANEVTGFVTPPPYEDLPDLIARGLCLSAPAPAQPLEDVFVPGLAPDTCSVIGENPTPLVCRASCEHLPANLLPAASDVPLEEVGVLGQLFQPVDELQAATAGAASVDSPDAFVQSPSGQLIIESSSDSNRNSAGTLYAANMTASDLTALDVAGPQESACGGAPDIREDSVRSSPVFSFHVASEGSVRSVGSTVPVAAAVPSTDMENPVLDDALNDSSYGIRQPQEDGEYRQCDTPAESTPQPKGITFSVDAVPRLLFDASVDSKAAAAEHRDRVTLEACNRRIRANADLLLDFQGSPGHIAPTVPVASVTGTITPRLKAAGLSAAWQGTHAQVGHTQKNWEEPHGTCSHLLAHTTTALQVGSASVATAPDDGHKPKDLSVTAPGAAVASAPQALSADSSTTGQLGAAASALEGKDFAEGAQAGPRARALQQGQGPPLQQLVATGIEHALASATAVVVQHSSIAAVGHLPLSHRLGLWPAAAWGIPCIPPTAAASSGPVAAGSANSGLPREVANQVQADTICPAPHAAAQAKPAFTSRDVQTTPGLIKMDLDYDGKVDGGLATQASEKQRDSAPGQPGLALQGLGNAVNRKQVYRSRIPLPGGTIAPMPAASSSTTQESGASKASNSDGEESSGGTGPAATERVVRWRRLLSCPAAAGGPRRVLVKRDMQRNPVQEAAEFTTSGASKASDNDGEESNGGTGPAATERVVRWRRLLSCPAAAGGPRRVLNPVQEAAEFTTLGEEEMRRRAHVMGMRISPYLRTKPPRVRPPEAPTAQKG</sequence>
<gene>
    <name evidence="2" type="ORF">VOLCADRAFT_120508</name>
</gene>
<feature type="region of interest" description="Disordered" evidence="1">
    <location>
        <begin position="758"/>
        <end position="802"/>
    </location>
</feature>
<feature type="region of interest" description="Disordered" evidence="1">
    <location>
        <begin position="650"/>
        <end position="744"/>
    </location>
</feature>
<evidence type="ECO:0000256" key="1">
    <source>
        <dbReference type="SAM" id="MobiDB-lite"/>
    </source>
</evidence>
<feature type="compositionally biased region" description="Polar residues" evidence="1">
    <location>
        <begin position="2169"/>
        <end position="2185"/>
    </location>
</feature>
<protein>
    <submittedName>
        <fullName evidence="2">Uncharacterized protein</fullName>
    </submittedName>
</protein>
<feature type="region of interest" description="Disordered" evidence="1">
    <location>
        <begin position="1780"/>
        <end position="1804"/>
    </location>
</feature>
<feature type="region of interest" description="Disordered" evidence="1">
    <location>
        <begin position="2233"/>
        <end position="2263"/>
    </location>
</feature>
<name>D8TMU6_VOLCA</name>
<evidence type="ECO:0000313" key="3">
    <source>
        <dbReference type="Proteomes" id="UP000001058"/>
    </source>
</evidence>
<feature type="region of interest" description="Disordered" evidence="1">
    <location>
        <begin position="994"/>
        <end position="1044"/>
    </location>
</feature>
<feature type="region of interest" description="Disordered" evidence="1">
    <location>
        <begin position="2123"/>
        <end position="2142"/>
    </location>
</feature>
<organism evidence="3">
    <name type="scientific">Volvox carteri f. nagariensis</name>
    <dbReference type="NCBI Taxonomy" id="3068"/>
    <lineage>
        <taxon>Eukaryota</taxon>
        <taxon>Viridiplantae</taxon>
        <taxon>Chlorophyta</taxon>
        <taxon>core chlorophytes</taxon>
        <taxon>Chlorophyceae</taxon>
        <taxon>CS clade</taxon>
        <taxon>Chlamydomonadales</taxon>
        <taxon>Volvocaceae</taxon>
        <taxon>Volvox</taxon>
    </lineage>
</organism>
<feature type="region of interest" description="Disordered" evidence="1">
    <location>
        <begin position="2157"/>
        <end position="2201"/>
    </location>
</feature>
<feature type="compositionally biased region" description="Low complexity" evidence="1">
    <location>
        <begin position="698"/>
        <end position="710"/>
    </location>
</feature>
<dbReference type="KEGG" id="vcn:VOLCADRAFT_120508"/>
<feature type="compositionally biased region" description="Polar residues" evidence="1">
    <location>
        <begin position="1025"/>
        <end position="1036"/>
    </location>
</feature>
<dbReference type="InParanoid" id="D8TMU6"/>
<dbReference type="EMBL" id="GL378328">
    <property type="protein sequence ID" value="EFJ51187.1"/>
    <property type="molecule type" value="Genomic_DNA"/>
</dbReference>
<feature type="region of interest" description="Disordered" evidence="1">
    <location>
        <begin position="1112"/>
        <end position="1149"/>
    </location>
</feature>
<accession>D8TMU6</accession>
<dbReference type="OrthoDB" id="548851at2759"/>
<dbReference type="Proteomes" id="UP000001058">
    <property type="component" value="Unassembled WGS sequence"/>
</dbReference>
<dbReference type="GeneID" id="9620745"/>
<feature type="compositionally biased region" description="Low complexity" evidence="1">
    <location>
        <begin position="1512"/>
        <end position="1525"/>
    </location>
</feature>
<feature type="compositionally biased region" description="Basic and acidic residues" evidence="1">
    <location>
        <begin position="660"/>
        <end position="669"/>
    </location>
</feature>
<dbReference type="RefSeq" id="XP_002947654.1">
    <property type="nucleotide sequence ID" value="XM_002947608.1"/>
</dbReference>
<feature type="region of interest" description="Disordered" evidence="1">
    <location>
        <begin position="1508"/>
        <end position="1529"/>
    </location>
</feature>
<proteinExistence type="predicted"/>
<feature type="compositionally biased region" description="Low complexity" evidence="1">
    <location>
        <begin position="2131"/>
        <end position="2142"/>
    </location>
</feature>
<evidence type="ECO:0000313" key="2">
    <source>
        <dbReference type="EMBL" id="EFJ51187.1"/>
    </source>
</evidence>
<reference evidence="2 3" key="1">
    <citation type="journal article" date="2010" name="Science">
        <title>Genomic analysis of organismal complexity in the multicellular green alga Volvox carteri.</title>
        <authorList>
            <person name="Prochnik S.E."/>
            <person name="Umen J."/>
            <person name="Nedelcu A.M."/>
            <person name="Hallmann A."/>
            <person name="Miller S.M."/>
            <person name="Nishii I."/>
            <person name="Ferris P."/>
            <person name="Kuo A."/>
            <person name="Mitros T."/>
            <person name="Fritz-Laylin L.K."/>
            <person name="Hellsten U."/>
            <person name="Chapman J."/>
            <person name="Simakov O."/>
            <person name="Rensing S.A."/>
            <person name="Terry A."/>
            <person name="Pangilinan J."/>
            <person name="Kapitonov V."/>
            <person name="Jurka J."/>
            <person name="Salamov A."/>
            <person name="Shapiro H."/>
            <person name="Schmutz J."/>
            <person name="Grimwood J."/>
            <person name="Lindquist E."/>
            <person name="Lucas S."/>
            <person name="Grigoriev I.V."/>
            <person name="Schmitt R."/>
            <person name="Kirk D."/>
            <person name="Rokhsar D.S."/>
        </authorList>
    </citation>
    <scope>NUCLEOTIDE SEQUENCE [LARGE SCALE GENOMIC DNA]</scope>
    <source>
        <strain evidence="3">f. Nagariensis / Eve</strain>
    </source>
</reference>